<evidence type="ECO:0000313" key="4">
    <source>
        <dbReference type="Proteomes" id="UP001243856"/>
    </source>
</evidence>
<sequence length="73" mass="8044">MASLNLTSTQSPLLQITKGNPTHDQLAALSAIVSSLAARPQRTTAARTPQTRRLVADIGREYLPVQFPHVRFY</sequence>
<dbReference type="Proteomes" id="UP001226160">
    <property type="component" value="Unassembled WGS sequence"/>
</dbReference>
<gene>
    <name evidence="1" type="ORF">QPX45_02290</name>
    <name evidence="2" type="ORF">QPX54_05050</name>
</gene>
<dbReference type="Pfam" id="PF13822">
    <property type="entry name" value="ACC_epsilon"/>
    <property type="match status" value="1"/>
</dbReference>
<reference evidence="2 4" key="1">
    <citation type="submission" date="2023-05" db="EMBL/GenBank/DDBJ databases">
        <title>Metabolic capabilities are highly conserved among human nasal-associated Corynebacterium species in pangenomic analyses.</title>
        <authorList>
            <person name="Tran T.H."/>
            <person name="Roberts A.Q."/>
            <person name="Escapa I.F."/>
            <person name="Gao W."/>
            <person name="Conlan S."/>
            <person name="Kong H."/>
            <person name="Segre J.A."/>
            <person name="Kelly M.S."/>
            <person name="Lemon K.P."/>
        </authorList>
    </citation>
    <scope>NUCLEOTIDE SEQUENCE</scope>
    <source>
        <strain evidence="2">KPL2654</strain>
        <strain evidence="1 4">KPL2811</strain>
    </source>
</reference>
<protein>
    <submittedName>
        <fullName evidence="2">Acyl-CoA carboxylase subunit epsilon</fullName>
    </submittedName>
</protein>
<evidence type="ECO:0000313" key="1">
    <source>
        <dbReference type="EMBL" id="MDK4300087.1"/>
    </source>
</evidence>
<dbReference type="InterPro" id="IPR032716">
    <property type="entry name" value="ACC_epsilon"/>
</dbReference>
<organism evidence="2 3">
    <name type="scientific">Corynebacterium propinquum</name>
    <dbReference type="NCBI Taxonomy" id="43769"/>
    <lineage>
        <taxon>Bacteria</taxon>
        <taxon>Bacillati</taxon>
        <taxon>Actinomycetota</taxon>
        <taxon>Actinomycetes</taxon>
        <taxon>Mycobacteriales</taxon>
        <taxon>Corynebacteriaceae</taxon>
        <taxon>Corynebacterium</taxon>
    </lineage>
</organism>
<accession>A0AAP4F7T2</accession>
<evidence type="ECO:0000313" key="2">
    <source>
        <dbReference type="EMBL" id="MDK4325884.1"/>
    </source>
</evidence>
<dbReference type="GO" id="GO:0003989">
    <property type="term" value="F:acetyl-CoA carboxylase activity"/>
    <property type="evidence" value="ECO:0007669"/>
    <property type="project" value="InterPro"/>
</dbReference>
<dbReference type="EMBL" id="JASNVP010000004">
    <property type="protein sequence ID" value="MDK4325884.1"/>
    <property type="molecule type" value="Genomic_DNA"/>
</dbReference>
<proteinExistence type="predicted"/>
<dbReference type="Proteomes" id="UP001243856">
    <property type="component" value="Unassembled WGS sequence"/>
</dbReference>
<evidence type="ECO:0000313" key="3">
    <source>
        <dbReference type="Proteomes" id="UP001226160"/>
    </source>
</evidence>
<name>A0AAP4F7T2_9CORY</name>
<dbReference type="EMBL" id="JASNVK010000002">
    <property type="protein sequence ID" value="MDK4300087.1"/>
    <property type="molecule type" value="Genomic_DNA"/>
</dbReference>
<dbReference type="AlphaFoldDB" id="A0AAP4F7T2"/>
<dbReference type="RefSeq" id="WP_144737039.1">
    <property type="nucleotide sequence ID" value="NZ_CABIYR010000008.1"/>
</dbReference>
<dbReference type="GO" id="GO:0004658">
    <property type="term" value="F:propionyl-CoA carboxylase activity"/>
    <property type="evidence" value="ECO:0007669"/>
    <property type="project" value="InterPro"/>
</dbReference>
<keyword evidence="4" id="KW-1185">Reference proteome</keyword>
<comment type="caution">
    <text evidence="2">The sequence shown here is derived from an EMBL/GenBank/DDBJ whole genome shotgun (WGS) entry which is preliminary data.</text>
</comment>